<reference evidence="1" key="3">
    <citation type="submission" date="2025-09" db="UniProtKB">
        <authorList>
            <consortium name="Ensembl"/>
        </authorList>
    </citation>
    <scope>IDENTIFICATION</scope>
</reference>
<sequence length="200" mass="22715">MASGPWRVKTKLDLLCFFLKKTKKQKKPESRCVTQAGVQWHNLGSLQPPLSGFKSFSCLLSSGDHSLLSSWDYRHAPPLLAIFVFLVETGFGHVGQAGLELLTSSDPPALVAKNVGITGVSHCAWPRIVLLNCLLIINSHCFRVVELWVTSFYSHFSEKVIKCFWNLKKTLLYHLYISPLRREFFLKAPAVCKALWRKQR</sequence>
<dbReference type="PRINTS" id="PR02045">
    <property type="entry name" value="F138DOMAIN"/>
</dbReference>
<dbReference type="Proteomes" id="UP000233100">
    <property type="component" value="Chromosome 2"/>
</dbReference>
<reference evidence="1" key="2">
    <citation type="submission" date="2025-08" db="UniProtKB">
        <authorList>
            <consortium name="Ensembl"/>
        </authorList>
    </citation>
    <scope>IDENTIFICATION</scope>
</reference>
<keyword evidence="2" id="KW-1185">Reference proteome</keyword>
<dbReference type="GeneTree" id="ENSGT00940000167556"/>
<organism evidence="1 2">
    <name type="scientific">Macaca fascicularis</name>
    <name type="common">Crab-eating macaque</name>
    <name type="synonym">Cynomolgus monkey</name>
    <dbReference type="NCBI Taxonomy" id="9541"/>
    <lineage>
        <taxon>Eukaryota</taxon>
        <taxon>Metazoa</taxon>
        <taxon>Chordata</taxon>
        <taxon>Craniata</taxon>
        <taxon>Vertebrata</taxon>
        <taxon>Euteleostomi</taxon>
        <taxon>Mammalia</taxon>
        <taxon>Eutheria</taxon>
        <taxon>Euarchontoglires</taxon>
        <taxon>Primates</taxon>
        <taxon>Haplorrhini</taxon>
        <taxon>Catarrhini</taxon>
        <taxon>Cercopithecidae</taxon>
        <taxon>Cercopithecinae</taxon>
        <taxon>Macaca</taxon>
    </lineage>
</organism>
<reference evidence="1 2" key="1">
    <citation type="submission" date="2013-03" db="EMBL/GenBank/DDBJ databases">
        <authorList>
            <person name="Warren W."/>
            <person name="Wilson R.K."/>
        </authorList>
    </citation>
    <scope>NUCLEOTIDE SEQUENCE</scope>
</reference>
<evidence type="ECO:0000313" key="1">
    <source>
        <dbReference type="Ensembl" id="ENSMFAP00000060581.1"/>
    </source>
</evidence>
<dbReference type="PANTHER" id="PTHR46254:SF3">
    <property type="entry name" value="SECRETED PROTEIN"/>
    <property type="match status" value="1"/>
</dbReference>
<name>A0A7N9IG60_MACFA</name>
<dbReference type="PANTHER" id="PTHR46254">
    <property type="entry name" value="PROTEIN GVQW1-RELATED"/>
    <property type="match status" value="1"/>
</dbReference>
<protein>
    <submittedName>
        <fullName evidence="1">Uncharacterized protein</fullName>
    </submittedName>
</protein>
<dbReference type="Ensembl" id="ENSMFAT00000094844.1">
    <property type="protein sequence ID" value="ENSMFAP00000060581.1"/>
    <property type="gene ID" value="ENSMFAG00000057811.1"/>
</dbReference>
<accession>A0A7N9IG60</accession>
<evidence type="ECO:0000313" key="2">
    <source>
        <dbReference type="Proteomes" id="UP000233100"/>
    </source>
</evidence>
<dbReference type="AlphaFoldDB" id="A0A7N9IG60"/>
<proteinExistence type="predicted"/>